<dbReference type="PROSITE" id="PS51257">
    <property type="entry name" value="PROKAR_LIPOPROTEIN"/>
    <property type="match status" value="1"/>
</dbReference>
<dbReference type="STRING" id="857087.Metme_2391"/>
<dbReference type="SUPFAM" id="SSF47175">
    <property type="entry name" value="Cytochromes"/>
    <property type="match status" value="1"/>
</dbReference>
<dbReference type="InterPro" id="IPR002321">
    <property type="entry name" value="Cyt_c_II"/>
</dbReference>
<evidence type="ECO:0000256" key="1">
    <source>
        <dbReference type="SAM" id="SignalP"/>
    </source>
</evidence>
<sequence>MSRVFLAILAAITFCGCSASLVQDEFSDSRGNDQPALHAVQDQELRELMDRMNGLMLERFMTEHEMDVVRGKYTRQIIETAKTLQITAGSLVDKIPSLNLTTDEAKAFRNLARKLSQHAKTLEAQAEHGGLNAIPGTLHEMKSTCMACHTLFRRF</sequence>
<evidence type="ECO:0000313" key="3">
    <source>
        <dbReference type="Proteomes" id="UP000008888"/>
    </source>
</evidence>
<dbReference type="Proteomes" id="UP000008888">
    <property type="component" value="Chromosome"/>
</dbReference>
<keyword evidence="1" id="KW-0732">Signal</keyword>
<keyword evidence="3" id="KW-1185">Reference proteome</keyword>
<protein>
    <recommendedName>
        <fullName evidence="4">Cytochrome C</fullName>
    </recommendedName>
</protein>
<dbReference type="EMBL" id="CP002738">
    <property type="protein sequence ID" value="AEG00791.1"/>
    <property type="molecule type" value="Genomic_DNA"/>
</dbReference>
<dbReference type="Gene3D" id="1.20.120.10">
    <property type="entry name" value="Cytochrome c/b562"/>
    <property type="match status" value="1"/>
</dbReference>
<reference evidence="3" key="3">
    <citation type="submission" date="2011-05" db="EMBL/GenBank/DDBJ databases">
        <title>Complete sequence of Methylomonas methanica MC09.</title>
        <authorList>
            <consortium name="US DOE Joint Genome Institute"/>
            <person name="Lucas S."/>
            <person name="Han J."/>
            <person name="Lapidus A."/>
            <person name="Cheng J.-F."/>
            <person name="Goodwin L."/>
            <person name="Pitluck S."/>
            <person name="Peters L."/>
            <person name="Mikhailova N."/>
            <person name="Teshima H."/>
            <person name="Han C."/>
            <person name="Tapia R."/>
            <person name="Land M."/>
            <person name="Hauser L."/>
            <person name="Kyrpides N."/>
            <person name="Ivanova N."/>
            <person name="Pagani I."/>
            <person name="Stein L."/>
            <person name="Woyke T."/>
        </authorList>
    </citation>
    <scope>NUCLEOTIDE SEQUENCE [LARGE SCALE GENOMIC DNA]</scope>
    <source>
        <strain evidence="3">MC09</strain>
    </source>
</reference>
<feature type="signal peptide" evidence="1">
    <location>
        <begin position="1"/>
        <end position="19"/>
    </location>
</feature>
<dbReference type="GO" id="GO:0009055">
    <property type="term" value="F:electron transfer activity"/>
    <property type="evidence" value="ECO:0007669"/>
    <property type="project" value="InterPro"/>
</dbReference>
<dbReference type="KEGG" id="mmt:Metme_2391"/>
<dbReference type="Pfam" id="PF01322">
    <property type="entry name" value="Cytochrom_C_2"/>
    <property type="match status" value="1"/>
</dbReference>
<dbReference type="GO" id="GO:0020037">
    <property type="term" value="F:heme binding"/>
    <property type="evidence" value="ECO:0007669"/>
    <property type="project" value="InterPro"/>
</dbReference>
<dbReference type="GO" id="GO:0022900">
    <property type="term" value="P:electron transport chain"/>
    <property type="evidence" value="ECO:0007669"/>
    <property type="project" value="InterPro"/>
</dbReference>
<reference key="2">
    <citation type="submission" date="2011-05" db="EMBL/GenBank/DDBJ databases">
        <title>Complete genome sequence of the aerobic marine methanotroph Methylomonas methanica MC09.</title>
        <authorList>
            <person name="Boden R."/>
            <person name="Cunliffe M."/>
            <person name="Scanlan J."/>
            <person name="Moussard H."/>
            <person name="Kits K.D."/>
            <person name="Klotz M."/>
            <person name="Jetten M."/>
            <person name="Vuilleumier S."/>
            <person name="Han J."/>
            <person name="Peters L."/>
            <person name="Mikhailova N."/>
            <person name="Teshima H."/>
            <person name="Tapia R."/>
            <person name="Kyrpides N."/>
            <person name="Ivanova N."/>
            <person name="Pagani I."/>
            <person name="Cheng J.-F."/>
            <person name="Goodwin L."/>
            <person name="Han C."/>
            <person name="Hauser L."/>
            <person name="Land M."/>
            <person name="Lapidus A."/>
            <person name="Lucas S."/>
            <person name="Pitluck S."/>
            <person name="Woyke T."/>
            <person name="Stein L.Y."/>
            <person name="Murrell C."/>
        </authorList>
    </citation>
    <scope>NUCLEOTIDE SEQUENCE</scope>
    <source>
        <strain>MC09</strain>
    </source>
</reference>
<dbReference type="OrthoDB" id="5573721at2"/>
<name>F9ZVY7_METMM</name>
<dbReference type="HOGENOM" id="CLU_1693445_0_0_6"/>
<dbReference type="RefSeq" id="WP_013819031.1">
    <property type="nucleotide sequence ID" value="NC_015572.1"/>
</dbReference>
<evidence type="ECO:0008006" key="4">
    <source>
        <dbReference type="Google" id="ProtNLM"/>
    </source>
</evidence>
<dbReference type="InterPro" id="IPR010980">
    <property type="entry name" value="Cyt_c/b562"/>
</dbReference>
<accession>F9ZVY7</accession>
<organism evidence="2 3">
    <name type="scientific">Methylomonas methanica (strain DSM 25384 / MC09)</name>
    <dbReference type="NCBI Taxonomy" id="857087"/>
    <lineage>
        <taxon>Bacteria</taxon>
        <taxon>Pseudomonadati</taxon>
        <taxon>Pseudomonadota</taxon>
        <taxon>Gammaproteobacteria</taxon>
        <taxon>Methylococcales</taxon>
        <taxon>Methylococcaceae</taxon>
        <taxon>Methylomonas</taxon>
    </lineage>
</organism>
<evidence type="ECO:0000313" key="2">
    <source>
        <dbReference type="EMBL" id="AEG00791.1"/>
    </source>
</evidence>
<proteinExistence type="predicted"/>
<dbReference type="PROSITE" id="PS51009">
    <property type="entry name" value="CYTCII"/>
    <property type="match status" value="1"/>
</dbReference>
<dbReference type="GO" id="GO:0005506">
    <property type="term" value="F:iron ion binding"/>
    <property type="evidence" value="ECO:0007669"/>
    <property type="project" value="InterPro"/>
</dbReference>
<feature type="chain" id="PRO_5003396185" description="Cytochrome C" evidence="1">
    <location>
        <begin position="20"/>
        <end position="155"/>
    </location>
</feature>
<gene>
    <name evidence="2" type="ordered locus">Metme_2391</name>
</gene>
<dbReference type="AlphaFoldDB" id="F9ZVY7"/>
<reference evidence="2 3" key="1">
    <citation type="journal article" date="2011" name="J. Bacteriol.">
        <title>Complete Genome Sequence of the Aerobic Marine Methanotroph Methylomonas methanica MC09.</title>
        <authorList>
            <person name="Boden R."/>
            <person name="Cunliffe M."/>
            <person name="Scanlan J."/>
            <person name="Moussard H."/>
            <person name="Kits K.D."/>
            <person name="Klotz M.G."/>
            <person name="Jetten M.S."/>
            <person name="Vuilleumier S."/>
            <person name="Han J."/>
            <person name="Peters L."/>
            <person name="Mikhailova N."/>
            <person name="Teshima H."/>
            <person name="Tapia R."/>
            <person name="Kyrpides N."/>
            <person name="Ivanova N."/>
            <person name="Pagani I."/>
            <person name="Cheng J.F."/>
            <person name="Goodwin L."/>
            <person name="Han C."/>
            <person name="Hauser L."/>
            <person name="Land M.L."/>
            <person name="Lapidus A."/>
            <person name="Lucas S."/>
            <person name="Pitluck S."/>
            <person name="Woyke T."/>
            <person name="Stein L."/>
            <person name="Murrell J.C."/>
        </authorList>
    </citation>
    <scope>NUCLEOTIDE SEQUENCE [LARGE SCALE GENOMIC DNA]</scope>
    <source>
        <strain evidence="2 3">MC09</strain>
    </source>
</reference>